<name>A0ABS3Z454_9BACT</name>
<comment type="caution">
    <text evidence="2">The sequence shown here is derived from an EMBL/GenBank/DDBJ whole genome shotgun (WGS) entry which is preliminary data.</text>
</comment>
<evidence type="ECO:0000313" key="2">
    <source>
        <dbReference type="EMBL" id="MBO9204953.1"/>
    </source>
</evidence>
<gene>
    <name evidence="2" type="ORF">J7I42_32000</name>
</gene>
<protein>
    <submittedName>
        <fullName evidence="2">Uncharacterized protein</fullName>
    </submittedName>
</protein>
<sequence length="234" mass="26567">MKGYIIVVLLFLCCTVYAQDSQVAHFSFWKPKAGQQKNFENGYKQHLNWHKTNGDQWTWYGWYIISGPRDGLFVDATFNHKWGDFDKPVKPAEDGADNQLHTHPFGDFIAGSKWVYLPNLSISDSSSLHSKFLRLVTIGVTDMPTGKKVIEKLKTIYQTTGITTFLTFKAVDGSDLNQLFLLIGLNNFQEYGRVENLQEELSGIEGSLKIKVITAITSETLIYRADMSLFPGQR</sequence>
<feature type="chain" id="PRO_5045677865" evidence="1">
    <location>
        <begin position="19"/>
        <end position="234"/>
    </location>
</feature>
<organism evidence="2 3">
    <name type="scientific">Niastella soli</name>
    <dbReference type="NCBI Taxonomy" id="2821487"/>
    <lineage>
        <taxon>Bacteria</taxon>
        <taxon>Pseudomonadati</taxon>
        <taxon>Bacteroidota</taxon>
        <taxon>Chitinophagia</taxon>
        <taxon>Chitinophagales</taxon>
        <taxon>Chitinophagaceae</taxon>
        <taxon>Niastella</taxon>
    </lineage>
</organism>
<evidence type="ECO:0000313" key="3">
    <source>
        <dbReference type="Proteomes" id="UP000677244"/>
    </source>
</evidence>
<proteinExistence type="predicted"/>
<dbReference type="Proteomes" id="UP000677244">
    <property type="component" value="Unassembled WGS sequence"/>
</dbReference>
<reference evidence="2 3" key="1">
    <citation type="submission" date="2021-03" db="EMBL/GenBank/DDBJ databases">
        <title>Assistant Professor.</title>
        <authorList>
            <person name="Huq M.A."/>
        </authorList>
    </citation>
    <scope>NUCLEOTIDE SEQUENCE [LARGE SCALE GENOMIC DNA]</scope>
    <source>
        <strain evidence="2 3">MAH-29</strain>
    </source>
</reference>
<dbReference type="RefSeq" id="WP_209144039.1">
    <property type="nucleotide sequence ID" value="NZ_JAGHKO010000017.1"/>
</dbReference>
<keyword evidence="1" id="KW-0732">Signal</keyword>
<dbReference type="EMBL" id="JAGHKO010000017">
    <property type="protein sequence ID" value="MBO9204953.1"/>
    <property type="molecule type" value="Genomic_DNA"/>
</dbReference>
<evidence type="ECO:0000256" key="1">
    <source>
        <dbReference type="SAM" id="SignalP"/>
    </source>
</evidence>
<accession>A0ABS3Z454</accession>
<feature type="signal peptide" evidence="1">
    <location>
        <begin position="1"/>
        <end position="18"/>
    </location>
</feature>
<keyword evidence="3" id="KW-1185">Reference proteome</keyword>